<keyword evidence="2" id="KW-0677">Repeat</keyword>
<dbReference type="AlphaFoldDB" id="A0AAD5QCK4"/>
<comment type="subcellular location">
    <subcellularLocation>
        <location evidence="1">Nucleus</location>
    </subcellularLocation>
</comment>
<feature type="domain" description="RRM" evidence="7">
    <location>
        <begin position="235"/>
        <end position="314"/>
    </location>
</feature>
<feature type="domain" description="RRM" evidence="7">
    <location>
        <begin position="383"/>
        <end position="474"/>
    </location>
</feature>
<dbReference type="Proteomes" id="UP001196413">
    <property type="component" value="Unassembled WGS sequence"/>
</dbReference>
<evidence type="ECO:0000256" key="5">
    <source>
        <dbReference type="PROSITE-ProRule" id="PRU00176"/>
    </source>
</evidence>
<proteinExistence type="predicted"/>
<evidence type="ECO:0000259" key="7">
    <source>
        <dbReference type="PROSITE" id="PS50102"/>
    </source>
</evidence>
<feature type="region of interest" description="Disordered" evidence="6">
    <location>
        <begin position="1"/>
        <end position="55"/>
    </location>
</feature>
<dbReference type="GO" id="GO:0003729">
    <property type="term" value="F:mRNA binding"/>
    <property type="evidence" value="ECO:0007669"/>
    <property type="project" value="TreeGrafter"/>
</dbReference>
<dbReference type="SUPFAM" id="SSF54928">
    <property type="entry name" value="RNA-binding domain, RBD"/>
    <property type="match status" value="3"/>
</dbReference>
<dbReference type="GO" id="GO:0005730">
    <property type="term" value="C:nucleolus"/>
    <property type="evidence" value="ECO:0007669"/>
    <property type="project" value="TreeGrafter"/>
</dbReference>
<keyword evidence="3 5" id="KW-0694">RNA-binding</keyword>
<evidence type="ECO:0000256" key="3">
    <source>
        <dbReference type="ARBA" id="ARBA00022884"/>
    </source>
</evidence>
<dbReference type="InterPro" id="IPR051945">
    <property type="entry name" value="RRM_MRD1_RNA_proc_ribogen"/>
</dbReference>
<reference evidence="8" key="1">
    <citation type="submission" date="2021-06" db="EMBL/GenBank/DDBJ databases">
        <title>Parelaphostrongylus tenuis whole genome reference sequence.</title>
        <authorList>
            <person name="Garwood T.J."/>
            <person name="Larsen P.A."/>
            <person name="Fountain-Jones N.M."/>
            <person name="Garbe J.R."/>
            <person name="Macchietto M.G."/>
            <person name="Kania S.A."/>
            <person name="Gerhold R.W."/>
            <person name="Richards J.E."/>
            <person name="Wolf T.M."/>
        </authorList>
    </citation>
    <scope>NUCLEOTIDE SEQUENCE</scope>
    <source>
        <strain evidence="8">MNPRO001-30</strain>
        <tissue evidence="8">Meninges</tissue>
    </source>
</reference>
<keyword evidence="4" id="KW-0539">Nucleus</keyword>
<dbReference type="EMBL" id="JAHQIW010000237">
    <property type="protein sequence ID" value="KAJ1346888.1"/>
    <property type="molecule type" value="Genomic_DNA"/>
</dbReference>
<accession>A0AAD5QCK4</accession>
<feature type="compositionally biased region" description="Basic residues" evidence="6">
    <location>
        <begin position="1"/>
        <end position="18"/>
    </location>
</feature>
<dbReference type="PANTHER" id="PTHR48039:SF5">
    <property type="entry name" value="RNA-BINDING PROTEIN 28"/>
    <property type="match status" value="1"/>
</dbReference>
<evidence type="ECO:0000256" key="2">
    <source>
        <dbReference type="ARBA" id="ARBA00022737"/>
    </source>
</evidence>
<dbReference type="SMART" id="SM00361">
    <property type="entry name" value="RRM_1"/>
    <property type="match status" value="2"/>
</dbReference>
<dbReference type="Gene3D" id="3.30.70.330">
    <property type="match status" value="3"/>
</dbReference>
<evidence type="ECO:0000313" key="9">
    <source>
        <dbReference type="Proteomes" id="UP001196413"/>
    </source>
</evidence>
<feature type="compositionally biased region" description="Basic and acidic residues" evidence="6">
    <location>
        <begin position="190"/>
        <end position="209"/>
    </location>
</feature>
<evidence type="ECO:0000256" key="6">
    <source>
        <dbReference type="SAM" id="MobiDB-lite"/>
    </source>
</evidence>
<dbReference type="InterPro" id="IPR003954">
    <property type="entry name" value="RRM_euk-type"/>
</dbReference>
<keyword evidence="9" id="KW-1185">Reference proteome</keyword>
<dbReference type="PROSITE" id="PS50102">
    <property type="entry name" value="RRM"/>
    <property type="match status" value="3"/>
</dbReference>
<comment type="caution">
    <text evidence="8">The sequence shown here is derived from an EMBL/GenBank/DDBJ whole genome shotgun (WGS) entry which is preliminary data.</text>
</comment>
<organism evidence="8 9">
    <name type="scientific">Parelaphostrongylus tenuis</name>
    <name type="common">Meningeal worm</name>
    <dbReference type="NCBI Taxonomy" id="148309"/>
    <lineage>
        <taxon>Eukaryota</taxon>
        <taxon>Metazoa</taxon>
        <taxon>Ecdysozoa</taxon>
        <taxon>Nematoda</taxon>
        <taxon>Chromadorea</taxon>
        <taxon>Rhabditida</taxon>
        <taxon>Rhabditina</taxon>
        <taxon>Rhabditomorpha</taxon>
        <taxon>Strongyloidea</taxon>
        <taxon>Metastrongylidae</taxon>
        <taxon>Parelaphostrongylus</taxon>
    </lineage>
</organism>
<feature type="region of interest" description="Disordered" evidence="6">
    <location>
        <begin position="159"/>
        <end position="228"/>
    </location>
</feature>
<evidence type="ECO:0000256" key="4">
    <source>
        <dbReference type="ARBA" id="ARBA00023242"/>
    </source>
</evidence>
<dbReference type="PANTHER" id="PTHR48039">
    <property type="entry name" value="RNA-BINDING MOTIF PROTEIN 14B"/>
    <property type="match status" value="1"/>
</dbReference>
<feature type="compositionally biased region" description="Acidic residues" evidence="6">
    <location>
        <begin position="210"/>
        <end position="223"/>
    </location>
</feature>
<dbReference type="Pfam" id="PF00076">
    <property type="entry name" value="RRM_1"/>
    <property type="match status" value="3"/>
</dbReference>
<feature type="domain" description="RRM" evidence="7">
    <location>
        <begin position="63"/>
        <end position="142"/>
    </location>
</feature>
<dbReference type="CDD" id="cd12415">
    <property type="entry name" value="RRM3_RBM28_like"/>
    <property type="match status" value="1"/>
</dbReference>
<dbReference type="InterPro" id="IPR012677">
    <property type="entry name" value="Nucleotide-bd_a/b_plait_sf"/>
</dbReference>
<gene>
    <name evidence="8" type="ORF">KIN20_001812</name>
</gene>
<protein>
    <recommendedName>
        <fullName evidence="7">RRM domain-containing protein</fullName>
    </recommendedName>
</protein>
<sequence>MDDHSHRKIIRSGAKRKVVKEEPSNDDVAAENSHSKGEKQRRTYPPSKKAKKDYHKDAKLKSWRMIIRNLPFKTTREEIQNICSRFGLFTDVILPPSKTMPDRIAGFAFVQFKTRESAEKARDYFNTNKFKGRLVAADWALPKDAYECAAQEEKESLKKKVKLEDNEDDKTLSPGSVSADKLSEEFSDSESQRSEGKHKSDVTNLKGREEDGDESEEDCEEDEAQRKDSAIDEQRVVFLRNLSFDTTDEKLATEMAKFGEVKLAVCCKFRDSGHPKGTAFVHFSKAEEAEACLRAMCDGFMIDGREVKGLLAIQRENAEEIRKQKSVKVPEDKRNLRLLRFSLIREGTSAAKGMSAEDSAKRERLAEVSRKKLQNLHMFVSPTRLMVHNLPMSMTDEELRKLCREAAGKLATITECRVWKDPSKLDAKGKPRSKGFAFVNFTEHKDALECLLKLNNNPHTFTNQRRPIVEFSIENLLAVRAKARRNAHNKGEKLTGHELSERVKQQVRQSIGQIHQSGMKALPKFVGKKIRHKNMSKTQLRKKNLGKKKVGKPSDSLAKDVDVESRKSKRKLKATNKKHDMCNSWLIFKRMHRSEVSQCRSFFVLFGERGVAVGGILWELSEKSPAGIVGHARTNAVLW</sequence>
<feature type="compositionally biased region" description="Basic residues" evidence="6">
    <location>
        <begin position="528"/>
        <end position="551"/>
    </location>
</feature>
<dbReference type="InterPro" id="IPR000504">
    <property type="entry name" value="RRM_dom"/>
</dbReference>
<dbReference type="FunFam" id="3.30.70.330:FF:000182">
    <property type="entry name" value="RNA-binding motif protein 28"/>
    <property type="match status" value="1"/>
</dbReference>
<dbReference type="InterPro" id="IPR035979">
    <property type="entry name" value="RBD_domain_sf"/>
</dbReference>
<evidence type="ECO:0000256" key="1">
    <source>
        <dbReference type="ARBA" id="ARBA00004123"/>
    </source>
</evidence>
<dbReference type="CDD" id="cd12416">
    <property type="entry name" value="RRM4_RBM28_like"/>
    <property type="match status" value="1"/>
</dbReference>
<name>A0AAD5QCK4_PARTN</name>
<feature type="region of interest" description="Disordered" evidence="6">
    <location>
        <begin position="528"/>
        <end position="575"/>
    </location>
</feature>
<feature type="compositionally biased region" description="Basic and acidic residues" evidence="6">
    <location>
        <begin position="557"/>
        <end position="566"/>
    </location>
</feature>
<evidence type="ECO:0000313" key="8">
    <source>
        <dbReference type="EMBL" id="KAJ1346888.1"/>
    </source>
</evidence>
<dbReference type="SMART" id="SM00360">
    <property type="entry name" value="RRM"/>
    <property type="match status" value="3"/>
</dbReference>